<evidence type="ECO:0000313" key="2">
    <source>
        <dbReference type="EMBL" id="SKC76490.1"/>
    </source>
</evidence>
<dbReference type="InterPro" id="IPR024083">
    <property type="entry name" value="Fumarase/histidase_N"/>
</dbReference>
<dbReference type="CDD" id="cd00332">
    <property type="entry name" value="PAL-HAL"/>
    <property type="match status" value="1"/>
</dbReference>
<dbReference type="SUPFAM" id="SSF48557">
    <property type="entry name" value="L-aspartase-like"/>
    <property type="match status" value="1"/>
</dbReference>
<dbReference type="GO" id="GO:0016841">
    <property type="term" value="F:ammonia-lyase activity"/>
    <property type="evidence" value="ECO:0007669"/>
    <property type="project" value="UniProtKB-ARBA"/>
</dbReference>
<dbReference type="InterPro" id="IPR001106">
    <property type="entry name" value="Aromatic_Lyase"/>
</dbReference>
<dbReference type="EMBL" id="FUZT01000007">
    <property type="protein sequence ID" value="SKC76490.1"/>
    <property type="molecule type" value="Genomic_DNA"/>
</dbReference>
<gene>
    <name evidence="2" type="ORF">SAMN02194393_02993</name>
</gene>
<dbReference type="InterPro" id="IPR008948">
    <property type="entry name" value="L-Aspartase-like"/>
</dbReference>
<dbReference type="Gene3D" id="1.20.200.10">
    <property type="entry name" value="Fumarase/aspartase (Central domain)"/>
    <property type="match status" value="1"/>
</dbReference>
<dbReference type="Pfam" id="PF00221">
    <property type="entry name" value="Lyase_aromatic"/>
    <property type="match status" value="1"/>
</dbReference>
<proteinExistence type="predicted"/>
<dbReference type="STRING" id="36842.SAMN02194393_02993"/>
<reference evidence="2 3" key="1">
    <citation type="submission" date="2017-02" db="EMBL/GenBank/DDBJ databases">
        <authorList>
            <person name="Peterson S.W."/>
        </authorList>
    </citation>
    <scope>NUCLEOTIDE SEQUENCE [LARGE SCALE GENOMIC DNA]</scope>
    <source>
        <strain evidence="2 3">M1</strain>
    </source>
</reference>
<dbReference type="RefSeq" id="WP_079492670.1">
    <property type="nucleotide sequence ID" value="NZ_FUZT01000007.1"/>
</dbReference>
<dbReference type="PANTHER" id="PTHR10362">
    <property type="entry name" value="HISTIDINE AMMONIA-LYASE"/>
    <property type="match status" value="1"/>
</dbReference>
<keyword evidence="3" id="KW-1185">Reference proteome</keyword>
<evidence type="ECO:0000256" key="1">
    <source>
        <dbReference type="ARBA" id="ARBA00023239"/>
    </source>
</evidence>
<dbReference type="AlphaFoldDB" id="A0A1T5LKJ7"/>
<dbReference type="Proteomes" id="UP000190285">
    <property type="component" value="Unassembled WGS sequence"/>
</dbReference>
<organism evidence="2 3">
    <name type="scientific">Maledivibacter halophilus</name>
    <dbReference type="NCBI Taxonomy" id="36842"/>
    <lineage>
        <taxon>Bacteria</taxon>
        <taxon>Bacillati</taxon>
        <taxon>Bacillota</taxon>
        <taxon>Clostridia</taxon>
        <taxon>Peptostreptococcales</taxon>
        <taxon>Caminicellaceae</taxon>
        <taxon>Maledivibacter</taxon>
    </lineage>
</organism>
<accession>A0A1T5LKJ7</accession>
<dbReference type="Gene3D" id="1.10.275.10">
    <property type="entry name" value="Fumarase/aspartase (N-terminal domain)"/>
    <property type="match status" value="1"/>
</dbReference>
<keyword evidence="1 2" id="KW-0456">Lyase</keyword>
<protein>
    <submittedName>
        <fullName evidence="2">Histidine ammonia-lyase</fullName>
    </submittedName>
</protein>
<sequence>MINPAEIEKVVLGENLTIEEVVAVARYNKKVEFSKEYINRVIECRNLVEKFSQEERVIYGVTTGLGDNCRKFIGKKDREIVQKNNILSHATSLGEPLNIECVRAIMLAMIQQLGSGYTGIRLETLETIRELLNKGVTPFAPKHGSVGYIGIEGHIGLVLIGEGKAYYKGELLSGAKALKKANIEPTNISTKEGLSLVSGTSSVTGITALSIYDAIIIGKTNDIAASMSLEVLKGTLMAMDERLMDVRPHPNQGATGYNVRSILKDSEIIEKYKDYRVQDALSLRCIPQLHGAAKKTIADSKVTIDIELNSAVDNPLIFKTGKKDGIAIMGCNADATYVGMAADTICISICNMAKMSERRLDRMVNRYVSELPAFLNSNPGLNNGLMIPQYAAAGIVGEIRLLTHPATVDNVPTCALQEDYVSMGYNAALKAYKAVGLARYVTAIEIMNSVQAQDFYKELKAATATKAVHDLVREKVSFVENDRNMHPDMEYIASIIKERKIIDAVENIVGELQF</sequence>
<evidence type="ECO:0000313" key="3">
    <source>
        <dbReference type="Proteomes" id="UP000190285"/>
    </source>
</evidence>
<name>A0A1T5LKJ7_9FIRM</name>
<dbReference type="OrthoDB" id="9806955at2"/>